<dbReference type="InterPro" id="IPR000653">
    <property type="entry name" value="DegT/StrS_aminotransferase"/>
</dbReference>
<keyword evidence="6" id="KW-1185">Reference proteome</keyword>
<dbReference type="AlphaFoldDB" id="A0A5C6AMU5"/>
<organism evidence="5 6">
    <name type="scientific">Botrimarina colliarenosi</name>
    <dbReference type="NCBI Taxonomy" id="2528001"/>
    <lineage>
        <taxon>Bacteria</taxon>
        <taxon>Pseudomonadati</taxon>
        <taxon>Planctomycetota</taxon>
        <taxon>Planctomycetia</taxon>
        <taxon>Pirellulales</taxon>
        <taxon>Lacipirellulaceae</taxon>
        <taxon>Botrimarina</taxon>
    </lineage>
</organism>
<protein>
    <submittedName>
        <fullName evidence="5">L-glutamine:2-deoxy-scyllo-inosose aminotransferase</fullName>
        <ecNumber evidence="5">2.6.1.100</ecNumber>
    </submittedName>
</protein>
<feature type="modified residue" description="N6-(pyridoxal phosphate)lysine" evidence="3">
    <location>
        <position position="186"/>
    </location>
</feature>
<dbReference type="GO" id="GO:0008483">
    <property type="term" value="F:transaminase activity"/>
    <property type="evidence" value="ECO:0007669"/>
    <property type="project" value="UniProtKB-KW"/>
</dbReference>
<evidence type="ECO:0000256" key="3">
    <source>
        <dbReference type="PIRSR" id="PIRSR000390-2"/>
    </source>
</evidence>
<accession>A0A5C6AMU5</accession>
<dbReference type="EC" id="2.6.1.100" evidence="5"/>
<comment type="similarity">
    <text evidence="1 4">Belongs to the DegT/DnrJ/EryC1 family.</text>
</comment>
<gene>
    <name evidence="5" type="primary">btrR</name>
    <name evidence="5" type="ORF">Pla108_04320</name>
</gene>
<comment type="caution">
    <text evidence="5">The sequence shown here is derived from an EMBL/GenBank/DDBJ whole genome shotgun (WGS) entry which is preliminary data.</text>
</comment>
<dbReference type="GO" id="GO:0000271">
    <property type="term" value="P:polysaccharide biosynthetic process"/>
    <property type="evidence" value="ECO:0007669"/>
    <property type="project" value="TreeGrafter"/>
</dbReference>
<keyword evidence="3 4" id="KW-0663">Pyridoxal phosphate</keyword>
<dbReference type="GO" id="GO:0030170">
    <property type="term" value="F:pyridoxal phosphate binding"/>
    <property type="evidence" value="ECO:0007669"/>
    <property type="project" value="TreeGrafter"/>
</dbReference>
<evidence type="ECO:0000256" key="4">
    <source>
        <dbReference type="RuleBase" id="RU004508"/>
    </source>
</evidence>
<evidence type="ECO:0000313" key="6">
    <source>
        <dbReference type="Proteomes" id="UP000317421"/>
    </source>
</evidence>
<dbReference type="OrthoDB" id="9810913at2"/>
<evidence type="ECO:0000256" key="2">
    <source>
        <dbReference type="PIRSR" id="PIRSR000390-1"/>
    </source>
</evidence>
<dbReference type="Gene3D" id="3.90.1150.10">
    <property type="entry name" value="Aspartate Aminotransferase, domain 1"/>
    <property type="match status" value="1"/>
</dbReference>
<dbReference type="RefSeq" id="WP_146442297.1">
    <property type="nucleotide sequence ID" value="NZ_SJPR01000001.1"/>
</dbReference>
<dbReference type="CDD" id="cd00616">
    <property type="entry name" value="AHBA_syn"/>
    <property type="match status" value="1"/>
</dbReference>
<dbReference type="EMBL" id="SJPR01000001">
    <property type="protein sequence ID" value="TWT99493.1"/>
    <property type="molecule type" value="Genomic_DNA"/>
</dbReference>
<dbReference type="InterPro" id="IPR015422">
    <property type="entry name" value="PyrdxlP-dep_Trfase_small"/>
</dbReference>
<evidence type="ECO:0000256" key="1">
    <source>
        <dbReference type="ARBA" id="ARBA00037999"/>
    </source>
</evidence>
<dbReference type="SUPFAM" id="SSF53383">
    <property type="entry name" value="PLP-dependent transferases"/>
    <property type="match status" value="1"/>
</dbReference>
<name>A0A5C6AMU5_9BACT</name>
<feature type="active site" description="Proton acceptor" evidence="2">
    <location>
        <position position="186"/>
    </location>
</feature>
<dbReference type="PIRSF" id="PIRSF000390">
    <property type="entry name" value="PLP_StrS"/>
    <property type="match status" value="1"/>
</dbReference>
<sequence length="400" mass="43818">MPPDQSIPTWPQLCDEQVEAANRVLRSGQLNYWTGNEGKQFEREYADYVGQPHAIAVSNGTVALELALQAYGIGPGDEVIVPARTFIATASCVVARGAKPVCADVDTDSQNITADTVAAQITPRTRAVIPVHLAGWPCDMPAICELAARHKLLVVEDCSQAHGAQIGDRHVGSFGDAAAFSFCQDKIITTAGEGGMLLLRDEIAWRRAWSYKDHGKDYDEVHRHSSGNGFRWLHHSFGTNGRMTEVQAAVGRVALRHLEDWVSKRRSNAAALTELLRARSELRIPSPPSSVRHSYYKWYAFLRPSQLAVGWSRDRLLNAVTDRGAKCYSGSCGEIYLERAFRDIHPHGLRLPKAQELADTSLMLLVDPLQSDAAVRATADDLIAALEMAASSSTDDLYAA</sequence>
<dbReference type="PANTHER" id="PTHR30244">
    <property type="entry name" value="TRANSAMINASE"/>
    <property type="match status" value="1"/>
</dbReference>
<reference evidence="5 6" key="1">
    <citation type="submission" date="2019-02" db="EMBL/GenBank/DDBJ databases">
        <title>Deep-cultivation of Planctomycetes and their phenomic and genomic characterization uncovers novel biology.</title>
        <authorList>
            <person name="Wiegand S."/>
            <person name="Jogler M."/>
            <person name="Boedeker C."/>
            <person name="Pinto D."/>
            <person name="Vollmers J."/>
            <person name="Rivas-Marin E."/>
            <person name="Kohn T."/>
            <person name="Peeters S.H."/>
            <person name="Heuer A."/>
            <person name="Rast P."/>
            <person name="Oberbeckmann S."/>
            <person name="Bunk B."/>
            <person name="Jeske O."/>
            <person name="Meyerdierks A."/>
            <person name="Storesund J.E."/>
            <person name="Kallscheuer N."/>
            <person name="Luecker S."/>
            <person name="Lage O.M."/>
            <person name="Pohl T."/>
            <person name="Merkel B.J."/>
            <person name="Hornburger P."/>
            <person name="Mueller R.-W."/>
            <person name="Bruemmer F."/>
            <person name="Labrenz M."/>
            <person name="Spormann A.M."/>
            <person name="Op Den Camp H."/>
            <person name="Overmann J."/>
            <person name="Amann R."/>
            <person name="Jetten M.S.M."/>
            <person name="Mascher T."/>
            <person name="Medema M.H."/>
            <person name="Devos D.P."/>
            <person name="Kaster A.-K."/>
            <person name="Ovreas L."/>
            <person name="Rohde M."/>
            <person name="Galperin M.Y."/>
            <person name="Jogler C."/>
        </authorList>
    </citation>
    <scope>NUCLEOTIDE SEQUENCE [LARGE SCALE GENOMIC DNA]</scope>
    <source>
        <strain evidence="5 6">Pla108</strain>
    </source>
</reference>
<dbReference type="PANTHER" id="PTHR30244:SF34">
    <property type="entry name" value="DTDP-4-AMINO-4,6-DIDEOXYGALACTOSE TRANSAMINASE"/>
    <property type="match status" value="1"/>
</dbReference>
<dbReference type="Pfam" id="PF01041">
    <property type="entry name" value="DegT_DnrJ_EryC1"/>
    <property type="match status" value="1"/>
</dbReference>
<keyword evidence="5" id="KW-0032">Aminotransferase</keyword>
<keyword evidence="5" id="KW-0808">Transferase</keyword>
<proteinExistence type="inferred from homology"/>
<dbReference type="Gene3D" id="3.40.640.10">
    <property type="entry name" value="Type I PLP-dependent aspartate aminotransferase-like (Major domain)"/>
    <property type="match status" value="1"/>
</dbReference>
<evidence type="ECO:0000313" key="5">
    <source>
        <dbReference type="EMBL" id="TWT99493.1"/>
    </source>
</evidence>
<dbReference type="Proteomes" id="UP000317421">
    <property type="component" value="Unassembled WGS sequence"/>
</dbReference>
<dbReference type="InterPro" id="IPR015424">
    <property type="entry name" value="PyrdxlP-dep_Trfase"/>
</dbReference>
<dbReference type="InterPro" id="IPR015421">
    <property type="entry name" value="PyrdxlP-dep_Trfase_major"/>
</dbReference>